<dbReference type="InterPro" id="IPR000719">
    <property type="entry name" value="Prot_kinase_dom"/>
</dbReference>
<dbReference type="AlphaFoldDB" id="A0A6B2FZB6"/>
<keyword evidence="2" id="KW-0418">Kinase</keyword>
<dbReference type="PROSITE" id="PS50011">
    <property type="entry name" value="PROTEIN_KINASE_DOM"/>
    <property type="match status" value="1"/>
</dbReference>
<dbReference type="GO" id="GO:0007229">
    <property type="term" value="P:integrin-mediated signaling pathway"/>
    <property type="evidence" value="ECO:0007669"/>
    <property type="project" value="UniProtKB-KW"/>
</dbReference>
<keyword evidence="2" id="KW-0401">Integrin</keyword>
<name>A0A6B2FZB6_MYXSQ</name>
<dbReference type="GO" id="GO:0004672">
    <property type="term" value="F:protein kinase activity"/>
    <property type="evidence" value="ECO:0007669"/>
    <property type="project" value="InterPro"/>
</dbReference>
<protein>
    <submittedName>
        <fullName evidence="2">Integrin-linked protein kinase (Trinotate prediction)</fullName>
    </submittedName>
</protein>
<dbReference type="GO" id="GO:0005524">
    <property type="term" value="F:ATP binding"/>
    <property type="evidence" value="ECO:0007669"/>
    <property type="project" value="InterPro"/>
</dbReference>
<proteinExistence type="predicted"/>
<organism evidence="2">
    <name type="scientific">Myxobolus squamalis</name>
    <name type="common">Myxosporean</name>
    <dbReference type="NCBI Taxonomy" id="59785"/>
    <lineage>
        <taxon>Eukaryota</taxon>
        <taxon>Metazoa</taxon>
        <taxon>Cnidaria</taxon>
        <taxon>Myxozoa</taxon>
        <taxon>Myxosporea</taxon>
        <taxon>Bivalvulida</taxon>
        <taxon>Platysporina</taxon>
        <taxon>Myxobolidae</taxon>
        <taxon>Myxobolus</taxon>
    </lineage>
</organism>
<dbReference type="Gene3D" id="1.10.510.10">
    <property type="entry name" value="Transferase(Phosphotransferase) domain 1"/>
    <property type="match status" value="1"/>
</dbReference>
<dbReference type="InterPro" id="IPR001245">
    <property type="entry name" value="Ser-Thr/Tyr_kinase_cat_dom"/>
</dbReference>
<sequence length="152" mass="17846">MKYLQKDTKLLNRFVLSPKNILITDNMDAKLNLGQCAYSFQDKNKIVDPQFYSSEALNHRTGAFDKYNSDIWSYGILLSELFSETLPDYDNMNHMHIGYRISVLKEAPRYEIHEAQIEKIVQLCLNPISSKRPQFQQLIPILNKIKENLYEK</sequence>
<keyword evidence="2" id="KW-0808">Transferase</keyword>
<evidence type="ECO:0000313" key="2">
    <source>
        <dbReference type="EMBL" id="NDJ96592.1"/>
    </source>
</evidence>
<dbReference type="EMBL" id="GHBR01001298">
    <property type="protein sequence ID" value="NDJ96592.1"/>
    <property type="molecule type" value="Transcribed_RNA"/>
</dbReference>
<dbReference type="InterPro" id="IPR011009">
    <property type="entry name" value="Kinase-like_dom_sf"/>
</dbReference>
<feature type="domain" description="Protein kinase" evidence="1">
    <location>
        <begin position="1"/>
        <end position="142"/>
    </location>
</feature>
<accession>A0A6B2FZB6</accession>
<evidence type="ECO:0000259" key="1">
    <source>
        <dbReference type="PROSITE" id="PS50011"/>
    </source>
</evidence>
<dbReference type="Pfam" id="PF07714">
    <property type="entry name" value="PK_Tyr_Ser-Thr"/>
    <property type="match status" value="1"/>
</dbReference>
<dbReference type="SUPFAM" id="SSF56112">
    <property type="entry name" value="Protein kinase-like (PK-like)"/>
    <property type="match status" value="1"/>
</dbReference>
<reference evidence="2" key="1">
    <citation type="submission" date="2018-11" db="EMBL/GenBank/DDBJ databases">
        <title>Myxobolus squamalis genome and transcriptome.</title>
        <authorList>
            <person name="Yahalomi D."/>
            <person name="Atkinson S.D."/>
            <person name="Neuhof M."/>
            <person name="Chang E.S."/>
            <person name="Philippe H."/>
            <person name="Cartwright P."/>
            <person name="Bartholomew J.L."/>
            <person name="Huchon D."/>
        </authorList>
    </citation>
    <scope>NUCLEOTIDE SEQUENCE</scope>
    <source>
        <strain evidence="2">71B08</strain>
        <tissue evidence="2">Whole</tissue>
    </source>
</reference>